<sequence>MGYVPPVPNEAALLYGSRQVEKTKGTAKVAGPKKIESISQVTDNESPDPDEEREILQKRREIEQDLYGKGNRFDQQT</sequence>
<evidence type="ECO:0000313" key="2">
    <source>
        <dbReference type="EMBL" id="RKD75569.1"/>
    </source>
</evidence>
<evidence type="ECO:0000313" key="3">
    <source>
        <dbReference type="Proteomes" id="UP000285120"/>
    </source>
</evidence>
<dbReference type="Proteomes" id="UP000285120">
    <property type="component" value="Unassembled WGS sequence"/>
</dbReference>
<organism evidence="2 3">
    <name type="scientific">Sinobaca qinghaiensis</name>
    <dbReference type="NCBI Taxonomy" id="342944"/>
    <lineage>
        <taxon>Bacteria</taxon>
        <taxon>Bacillati</taxon>
        <taxon>Bacillota</taxon>
        <taxon>Bacilli</taxon>
        <taxon>Bacillales</taxon>
        <taxon>Sporolactobacillaceae</taxon>
        <taxon>Sinobaca</taxon>
    </lineage>
</organism>
<gene>
    <name evidence="2" type="ORF">ATL39_1270</name>
</gene>
<keyword evidence="3" id="KW-1185">Reference proteome</keyword>
<feature type="region of interest" description="Disordered" evidence="1">
    <location>
        <begin position="25"/>
        <end position="53"/>
    </location>
</feature>
<comment type="caution">
    <text evidence="2">The sequence shown here is derived from an EMBL/GenBank/DDBJ whole genome shotgun (WGS) entry which is preliminary data.</text>
</comment>
<dbReference type="RefSeq" id="WP_120192438.1">
    <property type="nucleotide sequence ID" value="NZ_RAPK01000007.1"/>
</dbReference>
<proteinExistence type="predicted"/>
<dbReference type="OrthoDB" id="2885467at2"/>
<reference evidence="2 3" key="1">
    <citation type="submission" date="2018-09" db="EMBL/GenBank/DDBJ databases">
        <title>Genomic Encyclopedia of Archaeal and Bacterial Type Strains, Phase II (KMG-II): from individual species to whole genera.</title>
        <authorList>
            <person name="Goeker M."/>
        </authorList>
    </citation>
    <scope>NUCLEOTIDE SEQUENCE [LARGE SCALE GENOMIC DNA]</scope>
    <source>
        <strain evidence="2 3">DSM 17008</strain>
    </source>
</reference>
<accession>A0A419V6I0</accession>
<evidence type="ECO:0000256" key="1">
    <source>
        <dbReference type="SAM" id="MobiDB-lite"/>
    </source>
</evidence>
<protein>
    <submittedName>
        <fullName evidence="2">Uncharacterized protein</fullName>
    </submittedName>
</protein>
<dbReference type="AlphaFoldDB" id="A0A419V6I0"/>
<dbReference type="EMBL" id="RAPK01000007">
    <property type="protein sequence ID" value="RKD75569.1"/>
    <property type="molecule type" value="Genomic_DNA"/>
</dbReference>
<name>A0A419V6I0_9BACL</name>